<organism evidence="1 2">
    <name type="scientific">Echinimonas agarilytica</name>
    <dbReference type="NCBI Taxonomy" id="1215918"/>
    <lineage>
        <taxon>Bacteria</taxon>
        <taxon>Pseudomonadati</taxon>
        <taxon>Pseudomonadota</taxon>
        <taxon>Gammaproteobacteria</taxon>
        <taxon>Alteromonadales</taxon>
        <taxon>Echinimonadaceae</taxon>
        <taxon>Echinimonas</taxon>
    </lineage>
</organism>
<dbReference type="EMBL" id="JAMQGP010000003">
    <property type="protein sequence ID" value="MCM2680005.1"/>
    <property type="molecule type" value="Genomic_DNA"/>
</dbReference>
<evidence type="ECO:0000313" key="1">
    <source>
        <dbReference type="EMBL" id="MCM2680005.1"/>
    </source>
</evidence>
<protein>
    <submittedName>
        <fullName evidence="1">DUF3833 domain-containing protein</fullName>
    </submittedName>
</protein>
<comment type="caution">
    <text evidence="1">The sequence shown here is derived from an EMBL/GenBank/DDBJ whole genome shotgun (WGS) entry which is preliminary data.</text>
</comment>
<gene>
    <name evidence="1" type="ORF">NAF29_10040</name>
</gene>
<proteinExistence type="predicted"/>
<name>A0AA42B7H1_9GAMM</name>
<dbReference type="Pfam" id="PF12915">
    <property type="entry name" value="DUF3833"/>
    <property type="match status" value="1"/>
</dbReference>
<keyword evidence="2" id="KW-1185">Reference proteome</keyword>
<dbReference type="PROSITE" id="PS51257">
    <property type="entry name" value="PROKAR_LIPOPROTEIN"/>
    <property type="match status" value="1"/>
</dbReference>
<accession>A0AA42B7H1</accession>
<sequence>MRHLFVIAIALWGLLGCSQQLSDYQGREDAFDLRSYFDGDLKAWGTVSDRNGVVKRRFTATIKATWQGDKGTLDEVFEFDDGERQTRVWTLTRSNNAYTGTAADVEGQAQGSVVGFAMNWNYDLQIVVDGEKWTVGVNDWLYQIDKNVVMNVGELTKFGFKVGQITLFMQKQ</sequence>
<dbReference type="AlphaFoldDB" id="A0AA42B7H1"/>
<reference evidence="1 2" key="1">
    <citation type="journal article" date="2013" name="Antonie Van Leeuwenhoek">
        <title>Echinimonas agarilytica gen. nov., sp. nov., a new gammaproteobacterium isolated from the sea urchin Strongylocentrotus intermedius.</title>
        <authorList>
            <person name="Nedashkovskaya O.I."/>
            <person name="Stenkova A.M."/>
            <person name="Zhukova N.V."/>
            <person name="Van Trappen S."/>
            <person name="Lee J.S."/>
            <person name="Kim S.B."/>
        </authorList>
    </citation>
    <scope>NUCLEOTIDE SEQUENCE [LARGE SCALE GENOMIC DNA]</scope>
    <source>
        <strain evidence="1 2">KMM 6351</strain>
    </source>
</reference>
<dbReference type="Proteomes" id="UP001165393">
    <property type="component" value="Unassembled WGS sequence"/>
</dbReference>
<evidence type="ECO:0000313" key="2">
    <source>
        <dbReference type="Proteomes" id="UP001165393"/>
    </source>
</evidence>
<dbReference type="RefSeq" id="WP_251261413.1">
    <property type="nucleotide sequence ID" value="NZ_JAMQGP010000003.1"/>
</dbReference>
<dbReference type="InterPro" id="IPR024409">
    <property type="entry name" value="DUF3833"/>
</dbReference>